<protein>
    <recommendedName>
        <fullName evidence="3">Acylneuraminate cytidylyltransferase</fullName>
    </recommendedName>
</protein>
<gene>
    <name evidence="1" type="ORF">A2696_02930</name>
</gene>
<reference evidence="1 2" key="1">
    <citation type="journal article" date="2016" name="Nat. Commun.">
        <title>Thousands of microbial genomes shed light on interconnected biogeochemical processes in an aquifer system.</title>
        <authorList>
            <person name="Anantharaman K."/>
            <person name="Brown C.T."/>
            <person name="Hug L.A."/>
            <person name="Sharon I."/>
            <person name="Castelle C.J."/>
            <person name="Probst A.J."/>
            <person name="Thomas B.C."/>
            <person name="Singh A."/>
            <person name="Wilkins M.J."/>
            <person name="Karaoz U."/>
            <person name="Brodie E.L."/>
            <person name="Williams K.H."/>
            <person name="Hubbard S.S."/>
            <person name="Banfield J.F."/>
        </authorList>
    </citation>
    <scope>NUCLEOTIDE SEQUENCE [LARGE SCALE GENOMIC DNA]</scope>
</reference>
<sequence length="258" mass="28888">MKRGSKNLNVLGIVGARSGSKSIPHKNIKPLLGKPLMAWVIAAAKKSKYLTRLILSTDSEKYAKIGKKLGIEVPFIRPQKYAGDSADDISYLAHAVAWLEKNDGWKADIIVRLIPTTPLCKTESIDACIKLLIDDSKASSARTIAPAPKHPYKLWRIVGNELKPFIQRKAMLIDKKLTGFSEPSNMARQLLPPAYAHVDVIAVRYNTLMKDQLLTGKRIRYVMLEKNESIDIDTGIDFLLAELLLKRKLESKSMKLKL</sequence>
<dbReference type="Pfam" id="PF02348">
    <property type="entry name" value="CTP_transf_3"/>
    <property type="match status" value="1"/>
</dbReference>
<dbReference type="Proteomes" id="UP000177069">
    <property type="component" value="Unassembled WGS sequence"/>
</dbReference>
<dbReference type="CDD" id="cd02513">
    <property type="entry name" value="CMP-NeuAc_Synthase"/>
    <property type="match status" value="1"/>
</dbReference>
<dbReference type="InterPro" id="IPR050793">
    <property type="entry name" value="CMP-NeuNAc_synthase"/>
</dbReference>
<name>A0A1F5G022_9BACT</name>
<organism evidence="1 2">
    <name type="scientific">Candidatus Curtissbacteria bacterium RIFCSPHIGHO2_01_FULL_41_13</name>
    <dbReference type="NCBI Taxonomy" id="1797745"/>
    <lineage>
        <taxon>Bacteria</taxon>
        <taxon>Candidatus Curtissiibacteriota</taxon>
    </lineage>
</organism>
<proteinExistence type="predicted"/>
<dbReference type="PANTHER" id="PTHR21485:SF6">
    <property type="entry name" value="N-ACYLNEURAMINATE CYTIDYLYLTRANSFERASE-RELATED"/>
    <property type="match status" value="1"/>
</dbReference>
<dbReference type="EMBL" id="MFBA01000033">
    <property type="protein sequence ID" value="OGD85208.1"/>
    <property type="molecule type" value="Genomic_DNA"/>
</dbReference>
<dbReference type="PANTHER" id="PTHR21485">
    <property type="entry name" value="HAD SUPERFAMILY MEMBERS CMAS AND KDSC"/>
    <property type="match status" value="1"/>
</dbReference>
<dbReference type="InterPro" id="IPR003329">
    <property type="entry name" value="Cytidylyl_trans"/>
</dbReference>
<dbReference type="InterPro" id="IPR029044">
    <property type="entry name" value="Nucleotide-diphossugar_trans"/>
</dbReference>
<accession>A0A1F5G022</accession>
<evidence type="ECO:0000313" key="2">
    <source>
        <dbReference type="Proteomes" id="UP000177069"/>
    </source>
</evidence>
<evidence type="ECO:0008006" key="3">
    <source>
        <dbReference type="Google" id="ProtNLM"/>
    </source>
</evidence>
<dbReference type="Gene3D" id="3.90.550.10">
    <property type="entry name" value="Spore Coat Polysaccharide Biosynthesis Protein SpsA, Chain A"/>
    <property type="match status" value="1"/>
</dbReference>
<dbReference type="SUPFAM" id="SSF53448">
    <property type="entry name" value="Nucleotide-diphospho-sugar transferases"/>
    <property type="match status" value="1"/>
</dbReference>
<comment type="caution">
    <text evidence="1">The sequence shown here is derived from an EMBL/GenBank/DDBJ whole genome shotgun (WGS) entry which is preliminary data.</text>
</comment>
<dbReference type="AlphaFoldDB" id="A0A1F5G022"/>
<evidence type="ECO:0000313" key="1">
    <source>
        <dbReference type="EMBL" id="OGD85208.1"/>
    </source>
</evidence>
<dbReference type="GO" id="GO:0008781">
    <property type="term" value="F:N-acylneuraminate cytidylyltransferase activity"/>
    <property type="evidence" value="ECO:0007669"/>
    <property type="project" value="TreeGrafter"/>
</dbReference>